<keyword evidence="13" id="KW-0028">Amino-acid biosynthesis</keyword>
<evidence type="ECO:0000256" key="3">
    <source>
        <dbReference type="ARBA" id="ARBA00011037"/>
    </source>
</evidence>
<dbReference type="NCBIfam" id="NF003806">
    <property type="entry name" value="PRK05395.1-3"/>
    <property type="match status" value="1"/>
</dbReference>
<gene>
    <name evidence="13" type="primary">aroQ</name>
    <name evidence="17" type="ORF">HMPREF3192_00174</name>
</gene>
<dbReference type="InterPro" id="IPR018113">
    <property type="entry name" value="PTrfase_EIIB_Cys"/>
</dbReference>
<dbReference type="GO" id="GO:0009073">
    <property type="term" value="P:aromatic amino acid family biosynthetic process"/>
    <property type="evidence" value="ECO:0007669"/>
    <property type="project" value="UniProtKB-KW"/>
</dbReference>
<feature type="active site" description="Phosphocysteine intermediate; for EIIB activity" evidence="14">
    <location>
        <position position="26"/>
    </location>
</feature>
<keyword evidence="6" id="KW-0813">Transport</keyword>
<dbReference type="Gene3D" id="3.30.1360.60">
    <property type="entry name" value="Glucose permease domain IIB"/>
    <property type="match status" value="1"/>
</dbReference>
<evidence type="ECO:0000256" key="5">
    <source>
        <dbReference type="ARBA" id="ARBA00012060"/>
    </source>
</evidence>
<keyword evidence="10" id="KW-0418">Kinase</keyword>
<dbReference type="PROSITE" id="PS01035">
    <property type="entry name" value="PTS_EIIB_TYPE_1_CYS"/>
    <property type="match status" value="1"/>
</dbReference>
<proteinExistence type="inferred from homology"/>
<dbReference type="Gene3D" id="3.40.50.9100">
    <property type="entry name" value="Dehydroquinase, class II"/>
    <property type="match status" value="1"/>
</dbReference>
<dbReference type="GO" id="GO:0019631">
    <property type="term" value="P:quinate catabolic process"/>
    <property type="evidence" value="ECO:0007669"/>
    <property type="project" value="TreeGrafter"/>
</dbReference>
<reference evidence="18" key="1">
    <citation type="submission" date="2016-01" db="EMBL/GenBank/DDBJ databases">
        <authorList>
            <person name="Mitreva M."/>
            <person name="Pepin K.H."/>
            <person name="Mihindukulasuriya K.A."/>
            <person name="Fulton R."/>
            <person name="Fronick C."/>
            <person name="O'Laughlin M."/>
            <person name="Miner T."/>
            <person name="Herter B."/>
            <person name="Rosa B.A."/>
            <person name="Cordes M."/>
            <person name="Tomlinson C."/>
            <person name="Wollam A."/>
            <person name="Palsikar V.B."/>
            <person name="Mardis E.R."/>
            <person name="Wilson R.K."/>
        </authorList>
    </citation>
    <scope>NUCLEOTIDE SEQUENCE [LARGE SCALE GENOMIC DNA]</scope>
    <source>
        <strain evidence="18">DNF00019</strain>
    </source>
</reference>
<evidence type="ECO:0000256" key="1">
    <source>
        <dbReference type="ARBA" id="ARBA00001864"/>
    </source>
</evidence>
<evidence type="ECO:0000256" key="2">
    <source>
        <dbReference type="ARBA" id="ARBA00004902"/>
    </source>
</evidence>
<keyword evidence="18" id="KW-1185">Reference proteome</keyword>
<evidence type="ECO:0000256" key="9">
    <source>
        <dbReference type="ARBA" id="ARBA00022683"/>
    </source>
</evidence>
<dbReference type="GO" id="GO:0016301">
    <property type="term" value="F:kinase activity"/>
    <property type="evidence" value="ECO:0007669"/>
    <property type="project" value="UniProtKB-KW"/>
</dbReference>
<protein>
    <recommendedName>
        <fullName evidence="5 13">3-dehydroquinate dehydratase</fullName>
        <shortName evidence="13">3-dehydroquinase</shortName>
        <ecNumber evidence="5 13">4.2.1.10</ecNumber>
    </recommendedName>
    <alternativeName>
        <fullName evidence="13">Type II DHQase</fullName>
    </alternativeName>
</protein>
<feature type="active site" description="Proton acceptor" evidence="13">
    <location>
        <position position="257"/>
    </location>
</feature>
<dbReference type="InterPro" id="IPR018509">
    <property type="entry name" value="DHquinase_II_CS"/>
</dbReference>
<keyword evidence="11 13" id="KW-0057">Aromatic amino acid biosynthesis</keyword>
<evidence type="ECO:0000256" key="12">
    <source>
        <dbReference type="ARBA" id="ARBA00023239"/>
    </source>
</evidence>
<dbReference type="Pfam" id="PF01220">
    <property type="entry name" value="DHquinase_II"/>
    <property type="match status" value="1"/>
</dbReference>
<evidence type="ECO:0000256" key="4">
    <source>
        <dbReference type="ARBA" id="ARBA00011193"/>
    </source>
</evidence>
<comment type="similarity">
    <text evidence="3 13">Belongs to the type-II 3-dehydroquinase family.</text>
</comment>
<organism evidence="17 18">
    <name type="scientific">Atopobium deltae</name>
    <dbReference type="NCBI Taxonomy" id="1393034"/>
    <lineage>
        <taxon>Bacteria</taxon>
        <taxon>Bacillati</taxon>
        <taxon>Actinomycetota</taxon>
        <taxon>Coriobacteriia</taxon>
        <taxon>Coriobacteriales</taxon>
        <taxon>Atopobiaceae</taxon>
        <taxon>Atopobium</taxon>
    </lineage>
</organism>
<dbReference type="STRING" id="1393034.HMPREF3192_00174"/>
<keyword evidence="8" id="KW-0808">Transferase</keyword>
<name>A0A133XX83_9ACTN</name>
<keyword evidence="12 13" id="KW-0456">Lyase</keyword>
<feature type="domain" description="PTS EIIB type-1" evidence="16">
    <location>
        <begin position="4"/>
        <end position="88"/>
    </location>
</feature>
<feature type="region of interest" description="Disordered" evidence="15">
    <location>
        <begin position="116"/>
        <end position="166"/>
    </location>
</feature>
<feature type="binding site" evidence="13">
    <location>
        <begin position="336"/>
        <end position="337"/>
    </location>
    <ligand>
        <name>substrate</name>
    </ligand>
</feature>
<dbReference type="GO" id="GO:0009423">
    <property type="term" value="P:chorismate biosynthetic process"/>
    <property type="evidence" value="ECO:0007669"/>
    <property type="project" value="UniProtKB-UniRule"/>
</dbReference>
<feature type="active site" description="Proton donor" evidence="13">
    <location>
        <position position="335"/>
    </location>
</feature>
<sequence length="381" mass="40348">MKYADIASHILTHIGGKDNVRTSTVCMTRLRLNLTDISRIDDNELNMLESVLGIVRRGNHGLEIVFGPGIVEKIYEPFAALVGSSNNETEPPEHPLSAGTLRVQIARGAYSGGVAAGASAGRSASDVTNNSASTSANANTSQSSHTASSQPSAQTSSNTQDSPSTLDDDIASLLAVLDTLQSSKKKSATAAETSTNSSSSRMSTDDQTTAANNGAGGAPSTSEIQKTSNAELLGIKKILILNGPNINMLGIREPTLYGAQTYADLISLCQCEARLVGFGACNCYQSNHEGALVDEIQHACGLYDGIIFNPGAYTHTSIALLDALNAVQIPCIEVHISEVDKREDFRQISYIRRACFKTIMGMGLNGYVQAIHDMAQHLLQA</sequence>
<dbReference type="EMBL" id="LSCR01000002">
    <property type="protein sequence ID" value="KXB35523.1"/>
    <property type="molecule type" value="Genomic_DNA"/>
</dbReference>
<dbReference type="InterPro" id="IPR036441">
    <property type="entry name" value="DHquinase_II_sf"/>
</dbReference>
<comment type="caution">
    <text evidence="17">The sequence shown here is derived from an EMBL/GenBank/DDBJ whole genome shotgun (WGS) entry which is preliminary data.</text>
</comment>
<dbReference type="NCBIfam" id="NF003805">
    <property type="entry name" value="PRK05395.1-2"/>
    <property type="match status" value="1"/>
</dbReference>
<dbReference type="CDD" id="cd00212">
    <property type="entry name" value="PTS_IIB_glc"/>
    <property type="match status" value="1"/>
</dbReference>
<evidence type="ECO:0000256" key="14">
    <source>
        <dbReference type="PROSITE-ProRule" id="PRU00421"/>
    </source>
</evidence>
<dbReference type="PATRIC" id="fig|1393034.3.peg.168"/>
<dbReference type="RefSeq" id="WP_082715511.1">
    <property type="nucleotide sequence ID" value="NZ_KQ959484.1"/>
</dbReference>
<dbReference type="EC" id="4.2.1.10" evidence="5 13"/>
<comment type="subunit">
    <text evidence="4 13">Homododecamer.</text>
</comment>
<dbReference type="OrthoDB" id="9790793at2"/>
<evidence type="ECO:0000256" key="8">
    <source>
        <dbReference type="ARBA" id="ARBA00022679"/>
    </source>
</evidence>
<feature type="compositionally biased region" description="Low complexity" evidence="15">
    <location>
        <begin position="116"/>
        <end position="160"/>
    </location>
</feature>
<evidence type="ECO:0000259" key="16">
    <source>
        <dbReference type="PROSITE" id="PS51098"/>
    </source>
</evidence>
<evidence type="ECO:0000256" key="11">
    <source>
        <dbReference type="ARBA" id="ARBA00023141"/>
    </source>
</evidence>
<dbReference type="NCBIfam" id="NF003807">
    <property type="entry name" value="PRK05395.1-4"/>
    <property type="match status" value="1"/>
</dbReference>
<accession>A0A133XX83</accession>
<evidence type="ECO:0000256" key="10">
    <source>
        <dbReference type="ARBA" id="ARBA00022777"/>
    </source>
</evidence>
<feature type="site" description="Transition state stabilizer" evidence="13">
    <location>
        <position position="252"/>
    </location>
</feature>
<dbReference type="SUPFAM" id="SSF52304">
    <property type="entry name" value="Type II 3-dehydroquinate dehydratase"/>
    <property type="match status" value="1"/>
</dbReference>
<keyword evidence="7" id="KW-0762">Sugar transport</keyword>
<dbReference type="PANTHER" id="PTHR21272">
    <property type="entry name" value="CATABOLIC 3-DEHYDROQUINASE"/>
    <property type="match status" value="1"/>
</dbReference>
<feature type="binding site" evidence="13">
    <location>
        <position position="346"/>
    </location>
    <ligand>
        <name>substrate</name>
    </ligand>
</feature>
<dbReference type="InterPro" id="IPR001996">
    <property type="entry name" value="PTS_IIB_1"/>
</dbReference>
<dbReference type="PROSITE" id="PS01029">
    <property type="entry name" value="DEHYDROQUINASE_II"/>
    <property type="match status" value="1"/>
</dbReference>
<dbReference type="SUPFAM" id="SSF55604">
    <property type="entry name" value="Glucose permease domain IIB"/>
    <property type="match status" value="1"/>
</dbReference>
<evidence type="ECO:0000313" key="17">
    <source>
        <dbReference type="EMBL" id="KXB35523.1"/>
    </source>
</evidence>
<feature type="region of interest" description="Disordered" evidence="15">
    <location>
        <begin position="184"/>
        <end position="224"/>
    </location>
</feature>
<evidence type="ECO:0000256" key="6">
    <source>
        <dbReference type="ARBA" id="ARBA00022448"/>
    </source>
</evidence>
<evidence type="ECO:0000256" key="7">
    <source>
        <dbReference type="ARBA" id="ARBA00022597"/>
    </source>
</evidence>
<dbReference type="AlphaFoldDB" id="A0A133XX83"/>
<feature type="compositionally biased region" description="Low complexity" evidence="15">
    <location>
        <begin position="188"/>
        <end position="200"/>
    </location>
</feature>
<comment type="function">
    <text evidence="13">Catalyzes a trans-dehydration via an enolate intermediate.</text>
</comment>
<dbReference type="InterPro" id="IPR001874">
    <property type="entry name" value="DHquinase_II"/>
</dbReference>
<feature type="binding site" evidence="13">
    <location>
        <position position="315"/>
    </location>
    <ligand>
        <name>substrate</name>
    </ligand>
</feature>
<dbReference type="GO" id="GO:0008652">
    <property type="term" value="P:amino acid biosynthetic process"/>
    <property type="evidence" value="ECO:0007669"/>
    <property type="project" value="UniProtKB-KW"/>
</dbReference>
<dbReference type="HAMAP" id="MF_00169">
    <property type="entry name" value="AroQ"/>
    <property type="match status" value="1"/>
</dbReference>
<dbReference type="UniPathway" id="UPA00053">
    <property type="reaction ID" value="UER00086"/>
</dbReference>
<dbReference type="GO" id="GO:0003855">
    <property type="term" value="F:3-dehydroquinate dehydratase activity"/>
    <property type="evidence" value="ECO:0007669"/>
    <property type="project" value="UniProtKB-UniRule"/>
</dbReference>
<dbReference type="Pfam" id="PF00367">
    <property type="entry name" value="PTS_EIIB"/>
    <property type="match status" value="1"/>
</dbReference>
<feature type="binding site" evidence="13">
    <location>
        <position position="309"/>
    </location>
    <ligand>
        <name>substrate</name>
    </ligand>
</feature>
<dbReference type="GO" id="GO:0009401">
    <property type="term" value="P:phosphoenolpyruvate-dependent sugar phosphotransferase system"/>
    <property type="evidence" value="ECO:0007669"/>
    <property type="project" value="UniProtKB-KW"/>
</dbReference>
<dbReference type="InterPro" id="IPR036878">
    <property type="entry name" value="Glu_permease_IIB"/>
</dbReference>
<feature type="binding site" evidence="13">
    <location>
        <position position="322"/>
    </location>
    <ligand>
        <name>substrate</name>
    </ligand>
</feature>
<evidence type="ECO:0000256" key="15">
    <source>
        <dbReference type="SAM" id="MobiDB-lite"/>
    </source>
</evidence>
<comment type="catalytic activity">
    <reaction evidence="1 13">
        <text>3-dehydroquinate = 3-dehydroshikimate + H2O</text>
        <dbReference type="Rhea" id="RHEA:21096"/>
        <dbReference type="ChEBI" id="CHEBI:15377"/>
        <dbReference type="ChEBI" id="CHEBI:16630"/>
        <dbReference type="ChEBI" id="CHEBI:32364"/>
        <dbReference type="EC" id="4.2.1.10"/>
    </reaction>
</comment>
<dbReference type="GO" id="GO:0008982">
    <property type="term" value="F:protein-N(PI)-phosphohistidine-sugar phosphotransferase activity"/>
    <property type="evidence" value="ECO:0007669"/>
    <property type="project" value="InterPro"/>
</dbReference>
<dbReference type="CDD" id="cd00466">
    <property type="entry name" value="DHQase_II"/>
    <property type="match status" value="1"/>
</dbReference>
<keyword evidence="9" id="KW-0598">Phosphotransferase system</keyword>
<comment type="pathway">
    <text evidence="2 13">Metabolic intermediate biosynthesis; chorismate biosynthesis; chorismate from D-erythrose 4-phosphate and phosphoenolpyruvate: step 3/7.</text>
</comment>
<dbReference type="PANTHER" id="PTHR21272:SF3">
    <property type="entry name" value="CATABOLIC 3-DEHYDROQUINASE"/>
    <property type="match status" value="1"/>
</dbReference>
<dbReference type="Proteomes" id="UP000070675">
    <property type="component" value="Unassembled WGS sequence"/>
</dbReference>
<evidence type="ECO:0000256" key="13">
    <source>
        <dbReference type="HAMAP-Rule" id="MF_00169"/>
    </source>
</evidence>
<dbReference type="PROSITE" id="PS51098">
    <property type="entry name" value="PTS_EIIB_TYPE_1"/>
    <property type="match status" value="1"/>
</dbReference>
<evidence type="ECO:0000313" key="18">
    <source>
        <dbReference type="Proteomes" id="UP000070675"/>
    </source>
</evidence>